<dbReference type="Proteomes" id="UP000589036">
    <property type="component" value="Unassembled WGS sequence"/>
</dbReference>
<evidence type="ECO:0000313" key="1">
    <source>
        <dbReference type="EMBL" id="NYE48884.1"/>
    </source>
</evidence>
<evidence type="ECO:0000313" key="2">
    <source>
        <dbReference type="Proteomes" id="UP000589036"/>
    </source>
</evidence>
<gene>
    <name evidence="1" type="ORF">HDA32_004004</name>
</gene>
<sequence>MGVGDGLVRVESRRRQCELDACEWCDRDDRPCRFCTGSGRWRPERPHLDGAGVIGWVRVAEECRMCAGTGKEHGPLADPAPERG</sequence>
<protein>
    <submittedName>
        <fullName evidence="1">DnaJ-class molecular chaperone</fullName>
    </submittedName>
</protein>
<dbReference type="AlphaFoldDB" id="A0A852U457"/>
<keyword evidence="2" id="KW-1185">Reference proteome</keyword>
<reference evidence="1 2" key="1">
    <citation type="submission" date="2020-07" db="EMBL/GenBank/DDBJ databases">
        <title>Sequencing the genomes of 1000 actinobacteria strains.</title>
        <authorList>
            <person name="Klenk H.-P."/>
        </authorList>
    </citation>
    <scope>NUCLEOTIDE SEQUENCE [LARGE SCALE GENOMIC DNA]</scope>
    <source>
        <strain evidence="1 2">CXB654</strain>
    </source>
</reference>
<comment type="caution">
    <text evidence="1">The sequence shown here is derived from an EMBL/GenBank/DDBJ whole genome shotgun (WGS) entry which is preliminary data.</text>
</comment>
<name>A0A852U457_9ACTN</name>
<organism evidence="1 2">
    <name type="scientific">Spinactinospora alkalitolerans</name>
    <dbReference type="NCBI Taxonomy" id="687207"/>
    <lineage>
        <taxon>Bacteria</taxon>
        <taxon>Bacillati</taxon>
        <taxon>Actinomycetota</taxon>
        <taxon>Actinomycetes</taxon>
        <taxon>Streptosporangiales</taxon>
        <taxon>Nocardiopsidaceae</taxon>
        <taxon>Spinactinospora</taxon>
    </lineage>
</organism>
<dbReference type="EMBL" id="JACCCC010000001">
    <property type="protein sequence ID" value="NYE48884.1"/>
    <property type="molecule type" value="Genomic_DNA"/>
</dbReference>
<accession>A0A852U457</accession>
<proteinExistence type="predicted"/>
<dbReference type="RefSeq" id="WP_179644637.1">
    <property type="nucleotide sequence ID" value="NZ_BAAAYY010000031.1"/>
</dbReference>